<evidence type="ECO:0000256" key="1">
    <source>
        <dbReference type="SAM" id="SignalP"/>
    </source>
</evidence>
<evidence type="ECO:0000313" key="3">
    <source>
        <dbReference type="Proteomes" id="UP000011134"/>
    </source>
</evidence>
<dbReference type="EMBL" id="AMZO01000013">
    <property type="protein sequence ID" value="ELR66004.1"/>
    <property type="molecule type" value="Genomic_DNA"/>
</dbReference>
<protein>
    <submittedName>
        <fullName evidence="2">Uncharacterized protein</fullName>
    </submittedName>
</protein>
<dbReference type="AlphaFoldDB" id="L8JEP4"/>
<sequence length="350" mass="37384">MKLLTKGIVTALAAFSFSANAAIGEHPIILIHGFQPGQLQSKPDSKAVEQNGADYWRDFWLAKADDRIDWPSQERIAGKISTDYVWPKLQELSRNKTCANGCIFVTHSTGDLVARYVLDNQANWLENAGMAPLNIVATFDFAGAGGGSELGDLAVGVAEGSGWMNAALKSAIKLWLGEIPDSNNTGVLNDLKVANARQLAPMPDGRIPRIRFTGDGSDYFKLTGGFLPGHDDGVVASHSSCGASVAGDFSSCSVSVDYDGKLGTQAKGVSDFMPNHFPLLMGDGYSHSGLIKSAHSGQVTAANQQALLTDGTRLNVNTTDEKYWLTGNYYRYVDGSDNQTMSQLAAGLLL</sequence>
<evidence type="ECO:0000313" key="2">
    <source>
        <dbReference type="EMBL" id="ELR66004.1"/>
    </source>
</evidence>
<dbReference type="Proteomes" id="UP000011134">
    <property type="component" value="Unassembled WGS sequence"/>
</dbReference>
<reference evidence="2 3" key="1">
    <citation type="submission" date="2012-12" db="EMBL/GenBank/DDBJ databases">
        <title>Genome Assembly of Photobacterium sp. AK15.</title>
        <authorList>
            <person name="Khatri I."/>
            <person name="Vaidya B."/>
            <person name="Srinivas T.N.R."/>
            <person name="Subramanian S."/>
            <person name="Pinnaka A."/>
        </authorList>
    </citation>
    <scope>NUCLEOTIDE SEQUENCE [LARGE SCALE GENOMIC DNA]</scope>
    <source>
        <strain evidence="2 3">AK15</strain>
    </source>
</reference>
<comment type="caution">
    <text evidence="2">The sequence shown here is derived from an EMBL/GenBank/DDBJ whole genome shotgun (WGS) entry which is preliminary data.</text>
</comment>
<organism evidence="2 3">
    <name type="scientific">Photobacterium marinum</name>
    <dbReference type="NCBI Taxonomy" id="1056511"/>
    <lineage>
        <taxon>Bacteria</taxon>
        <taxon>Pseudomonadati</taxon>
        <taxon>Pseudomonadota</taxon>
        <taxon>Gammaproteobacteria</taxon>
        <taxon>Vibrionales</taxon>
        <taxon>Vibrionaceae</taxon>
        <taxon>Photobacterium</taxon>
    </lineage>
</organism>
<feature type="chain" id="PRO_5003992936" evidence="1">
    <location>
        <begin position="22"/>
        <end position="350"/>
    </location>
</feature>
<accession>L8JEP4</accession>
<gene>
    <name evidence="2" type="ORF">C942_00446</name>
</gene>
<dbReference type="OrthoDB" id="6189739at2"/>
<keyword evidence="3" id="KW-1185">Reference proteome</keyword>
<feature type="signal peptide" evidence="1">
    <location>
        <begin position="1"/>
        <end position="21"/>
    </location>
</feature>
<keyword evidence="1" id="KW-0732">Signal</keyword>
<proteinExistence type="predicted"/>
<name>L8JEP4_9GAMM</name>
<dbReference type="RefSeq" id="WP_007465016.1">
    <property type="nucleotide sequence ID" value="NZ_AMZO01000013.1"/>
</dbReference>
<dbReference type="PATRIC" id="fig|1056511.3.peg.1934"/>